<evidence type="ECO:0000313" key="6">
    <source>
        <dbReference type="Proteomes" id="UP000247569"/>
    </source>
</evidence>
<dbReference type="PANTHER" id="PTHR45947">
    <property type="entry name" value="SULFOQUINOVOSYL TRANSFERASE SQD2"/>
    <property type="match status" value="1"/>
</dbReference>
<evidence type="ECO:0000259" key="4">
    <source>
        <dbReference type="Pfam" id="PF13579"/>
    </source>
</evidence>
<dbReference type="OrthoDB" id="5242526at2"/>
<reference evidence="5 6" key="1">
    <citation type="submission" date="2018-05" db="EMBL/GenBank/DDBJ databases">
        <title>Genomic Encyclopedia of Type Strains, Phase IV (KMG-IV): sequencing the most valuable type-strain genomes for metagenomic binning, comparative biology and taxonomic classification.</title>
        <authorList>
            <person name="Goeker M."/>
        </authorList>
    </citation>
    <scope>NUCLEOTIDE SEQUENCE [LARGE SCALE GENOMIC DNA]</scope>
    <source>
        <strain evidence="5 6">DSM 44704</strain>
    </source>
</reference>
<dbReference type="Pfam" id="PF00534">
    <property type="entry name" value="Glycos_transf_1"/>
    <property type="match status" value="1"/>
</dbReference>
<dbReference type="SUPFAM" id="SSF53756">
    <property type="entry name" value="UDP-Glycosyltransferase/glycogen phosphorylase"/>
    <property type="match status" value="1"/>
</dbReference>
<dbReference type="InterPro" id="IPR028098">
    <property type="entry name" value="Glyco_trans_4-like_N"/>
</dbReference>
<evidence type="ECO:0000259" key="3">
    <source>
        <dbReference type="Pfam" id="PF00534"/>
    </source>
</evidence>
<dbReference type="RefSeq" id="WP_040740487.1">
    <property type="nucleotide sequence ID" value="NZ_QJKF01000007.1"/>
</dbReference>
<sequence length="370" mass="39650">MRIVQIANFYTPASGGLRTCLDEIGRGYLAAGHGRVLVVPGPADGDELTTSGRRITVRSPKFGAGGYHVLTARRTRAVLDRLRPDVLECSDKLSVRWLAPWARGAGVPLVLFSHERIDAILRTRVPPGFPLVTAADLANRRLCVRAEKVVVTSSFATAEFARIGATNVRRIPLGVDLTTFRPEPDETRWATRHVRLVLVSRLSKEKRAERAIEAVRVLVDSGLPCELAVIGDGPLRPRLQRLAAGLPVVFHGHLTDRAAMATMVARADVAVFPSPAETFGLAVLEALACGTPVVVPEAGAASELIDAPGSGVVSDGSPQGLADGVRQLLTIPAPQRRHAARRAAERFPWSATTAALLSLYADYETPARTA</sequence>
<dbReference type="Proteomes" id="UP000247569">
    <property type="component" value="Unassembled WGS sequence"/>
</dbReference>
<keyword evidence="2 5" id="KW-0808">Transferase</keyword>
<feature type="domain" description="Glycosyl transferase family 1" evidence="3">
    <location>
        <begin position="189"/>
        <end position="344"/>
    </location>
</feature>
<gene>
    <name evidence="5" type="ORF">DFR70_10747</name>
</gene>
<dbReference type="InterPro" id="IPR050194">
    <property type="entry name" value="Glycosyltransferase_grp1"/>
</dbReference>
<keyword evidence="6" id="KW-1185">Reference proteome</keyword>
<name>A0A318JWK7_9NOCA</name>
<dbReference type="EMBL" id="QJKF01000007">
    <property type="protein sequence ID" value="PXX62180.1"/>
    <property type="molecule type" value="Genomic_DNA"/>
</dbReference>
<feature type="domain" description="Glycosyltransferase subfamily 4-like N-terminal" evidence="4">
    <location>
        <begin position="15"/>
        <end position="174"/>
    </location>
</feature>
<dbReference type="GO" id="GO:1901137">
    <property type="term" value="P:carbohydrate derivative biosynthetic process"/>
    <property type="evidence" value="ECO:0007669"/>
    <property type="project" value="UniProtKB-ARBA"/>
</dbReference>
<dbReference type="PANTHER" id="PTHR45947:SF3">
    <property type="entry name" value="SULFOQUINOVOSYL TRANSFERASE SQD2"/>
    <property type="match status" value="1"/>
</dbReference>
<dbReference type="InterPro" id="IPR001296">
    <property type="entry name" value="Glyco_trans_1"/>
</dbReference>
<evidence type="ECO:0000313" key="5">
    <source>
        <dbReference type="EMBL" id="PXX62180.1"/>
    </source>
</evidence>
<dbReference type="AlphaFoldDB" id="A0A318JWK7"/>
<dbReference type="GO" id="GO:1903509">
    <property type="term" value="P:liposaccharide metabolic process"/>
    <property type="evidence" value="ECO:0007669"/>
    <property type="project" value="UniProtKB-ARBA"/>
</dbReference>
<dbReference type="Pfam" id="PF13579">
    <property type="entry name" value="Glyco_trans_4_4"/>
    <property type="match status" value="1"/>
</dbReference>
<accession>A0A318JWK7</accession>
<protein>
    <submittedName>
        <fullName evidence="5">Alpha-1,6-mannosyltransferase</fullName>
    </submittedName>
</protein>
<dbReference type="GO" id="GO:0016757">
    <property type="term" value="F:glycosyltransferase activity"/>
    <property type="evidence" value="ECO:0007669"/>
    <property type="project" value="UniProtKB-KW"/>
</dbReference>
<evidence type="ECO:0000256" key="2">
    <source>
        <dbReference type="ARBA" id="ARBA00022679"/>
    </source>
</evidence>
<dbReference type="Gene3D" id="3.40.50.2000">
    <property type="entry name" value="Glycogen Phosphorylase B"/>
    <property type="match status" value="2"/>
</dbReference>
<comment type="caution">
    <text evidence="5">The sequence shown here is derived from an EMBL/GenBank/DDBJ whole genome shotgun (WGS) entry which is preliminary data.</text>
</comment>
<proteinExistence type="predicted"/>
<keyword evidence="1 5" id="KW-0328">Glycosyltransferase</keyword>
<organism evidence="5 6">
    <name type="scientific">Nocardia tenerifensis</name>
    <dbReference type="NCBI Taxonomy" id="228006"/>
    <lineage>
        <taxon>Bacteria</taxon>
        <taxon>Bacillati</taxon>
        <taxon>Actinomycetota</taxon>
        <taxon>Actinomycetes</taxon>
        <taxon>Mycobacteriales</taxon>
        <taxon>Nocardiaceae</taxon>
        <taxon>Nocardia</taxon>
    </lineage>
</organism>
<evidence type="ECO:0000256" key="1">
    <source>
        <dbReference type="ARBA" id="ARBA00022676"/>
    </source>
</evidence>